<feature type="signal peptide" evidence="1">
    <location>
        <begin position="1"/>
        <end position="20"/>
    </location>
</feature>
<keyword evidence="2" id="KW-0456">Lyase</keyword>
<dbReference type="InterPro" id="IPR011050">
    <property type="entry name" value="Pectin_lyase_fold/virulence"/>
</dbReference>
<evidence type="ECO:0000313" key="2">
    <source>
        <dbReference type="EMBL" id="QSB45852.1"/>
    </source>
</evidence>
<name>A0ABX7KE47_9SPHN</name>
<dbReference type="EMBL" id="CP061510">
    <property type="protein sequence ID" value="QSB45852.1"/>
    <property type="molecule type" value="Genomic_DNA"/>
</dbReference>
<dbReference type="GO" id="GO:0016829">
    <property type="term" value="F:lyase activity"/>
    <property type="evidence" value="ECO:0007669"/>
    <property type="project" value="UniProtKB-KW"/>
</dbReference>
<reference evidence="2 3" key="1">
    <citation type="submission" date="2020-09" db="EMBL/GenBank/DDBJ databases">
        <title>Complete genome sequence of altererythrobacter flavus SS-21NJ, isolated from Dongying oil sludge in Shandong province.</title>
        <authorList>
            <person name="Sun S."/>
            <person name="Zhang Z."/>
        </authorList>
    </citation>
    <scope>NUCLEOTIDE SEQUENCE [LARGE SCALE GENOMIC DNA]</scope>
    <source>
        <strain evidence="2 3">SS-21NJ</strain>
    </source>
</reference>
<sequence length="755" mass="81063">MLRICLLSAVALLYAVPVQAENYYVRSQGEYAKALESVKAGDIIILANGEWRDFDLVVTGRGRKDAPITVISEEAGKVILTGQSSLRIGGEYVLVTGLVFKDGYSPRGEVISFRRTKEDQARYSRVTEVVIDGFSKPGRYDVDYWVGLYGSSNRFDHSYLAGKTNKGVTLVVRLDTEGSRENSHRIDHNYFGPRPVLGSNGGETLRIGTSRYSMFNSNTLVENNIFDRCDGEVEIISSKSGGNIFRGNVFLRSRGSLTLRHGDDNLVERNVFFGGGKDYTGGIRVINRGQVVRNNYLEGLRGTGFSSALSLMNGVPNSPVNRYVQVERAAITNNTVIDSTRVTLGAGEDEERSAPPIDSLFARNLLSAKDSASFLAVDTDISGIAMADNLFVGGEGRSEIPGIKRANVQMVRAENGLLYPADPSLLQVGAPRDLSPVALNQVGPRWYAKPSPDPGFGASGKVIEVTNEEGALVKAASAAGVGDVLMLAPGDHVVSQVIALDKALTFRGAAADEGRDSIVRFTGPALIELREGGAIQLEDMVIDGGLAPNSAGNSVIRTPTSLLQSNIRVDMDNVTVRDLDASEAFNVLTLGAGVLAEQVAISNSAFANISGTVVSAASEFDDDGKYNLEYLEIANSSFAKVQGNIADVYRGGRDESTFGPSVKIAGNVLSEVGRGRADGEAWSLRLHGVQTARIERNSFASSAPLLIEHTSGTPVTEVIGNQYSATPAPVYKELVYEGKLRVRDRDNVFDKVPAK</sequence>
<dbReference type="Gene3D" id="2.160.20.10">
    <property type="entry name" value="Single-stranded right-handed beta-helix, Pectin lyase-like"/>
    <property type="match status" value="2"/>
</dbReference>
<gene>
    <name evidence="2" type="ORF">IDJ81_07180</name>
</gene>
<feature type="chain" id="PRO_5047231233" evidence="1">
    <location>
        <begin position="21"/>
        <end position="755"/>
    </location>
</feature>
<dbReference type="Pfam" id="PF14592">
    <property type="entry name" value="Chondroitinas_B"/>
    <property type="match status" value="1"/>
</dbReference>
<dbReference type="SUPFAM" id="SSF51126">
    <property type="entry name" value="Pectin lyase-like"/>
    <property type="match status" value="2"/>
</dbReference>
<dbReference type="InterPro" id="IPR012334">
    <property type="entry name" value="Pectin_lyas_fold"/>
</dbReference>
<organism evidence="2 3">
    <name type="scientific">Tsuneonella flava</name>
    <dbReference type="NCBI Taxonomy" id="2055955"/>
    <lineage>
        <taxon>Bacteria</taxon>
        <taxon>Pseudomonadati</taxon>
        <taxon>Pseudomonadota</taxon>
        <taxon>Alphaproteobacteria</taxon>
        <taxon>Sphingomonadales</taxon>
        <taxon>Erythrobacteraceae</taxon>
        <taxon>Tsuneonella</taxon>
    </lineage>
</organism>
<proteinExistence type="predicted"/>
<dbReference type="RefSeq" id="WP_205445188.1">
    <property type="nucleotide sequence ID" value="NZ_CP061510.1"/>
</dbReference>
<evidence type="ECO:0000313" key="3">
    <source>
        <dbReference type="Proteomes" id="UP000663637"/>
    </source>
</evidence>
<keyword evidence="1" id="KW-0732">Signal</keyword>
<evidence type="ECO:0000256" key="1">
    <source>
        <dbReference type="SAM" id="SignalP"/>
    </source>
</evidence>
<keyword evidence="3" id="KW-1185">Reference proteome</keyword>
<dbReference type="Proteomes" id="UP000663637">
    <property type="component" value="Chromosome"/>
</dbReference>
<dbReference type="CDD" id="cd14251">
    <property type="entry name" value="PL-6"/>
    <property type="match status" value="1"/>
</dbReference>
<accession>A0ABX7KE47</accession>
<protein>
    <submittedName>
        <fullName evidence="2">Alginate lyase</fullName>
    </submittedName>
</protein>
<dbReference type="InterPro" id="IPR039513">
    <property type="entry name" value="PL-6"/>
</dbReference>